<protein>
    <recommendedName>
        <fullName evidence="6">Glycosyltransferase 2-like domain-containing protein</fullName>
    </recommendedName>
</protein>
<dbReference type="Pfam" id="PF13641">
    <property type="entry name" value="Glyco_tranf_2_3"/>
    <property type="match status" value="1"/>
</dbReference>
<evidence type="ECO:0000313" key="5">
    <source>
        <dbReference type="Proteomes" id="UP000199379"/>
    </source>
</evidence>
<proteinExistence type="inferred from homology"/>
<evidence type="ECO:0000256" key="3">
    <source>
        <dbReference type="ARBA" id="ARBA00022679"/>
    </source>
</evidence>
<dbReference type="PANTHER" id="PTHR43179:SF12">
    <property type="entry name" value="GALACTOFURANOSYLTRANSFERASE GLFT2"/>
    <property type="match status" value="1"/>
</dbReference>
<dbReference type="Gene3D" id="3.90.550.10">
    <property type="entry name" value="Spore Coat Polysaccharide Biosynthesis Protein SpsA, Chain A"/>
    <property type="match status" value="1"/>
</dbReference>
<dbReference type="GO" id="GO:0016757">
    <property type="term" value="F:glycosyltransferase activity"/>
    <property type="evidence" value="ECO:0007669"/>
    <property type="project" value="UniProtKB-KW"/>
</dbReference>
<dbReference type="SUPFAM" id="SSF53448">
    <property type="entry name" value="Nucleotide-diphospho-sugar transferases"/>
    <property type="match status" value="1"/>
</dbReference>
<evidence type="ECO:0000256" key="2">
    <source>
        <dbReference type="ARBA" id="ARBA00022676"/>
    </source>
</evidence>
<keyword evidence="2" id="KW-0328">Glycosyltransferase</keyword>
<dbReference type="InterPro" id="IPR029044">
    <property type="entry name" value="Nucleotide-diphossugar_trans"/>
</dbReference>
<dbReference type="RefSeq" id="WP_092363067.1">
    <property type="nucleotide sequence ID" value="NZ_BMGV01000002.1"/>
</dbReference>
<dbReference type="Proteomes" id="UP000199379">
    <property type="component" value="Unassembled WGS sequence"/>
</dbReference>
<accession>A0A1H6SQC9</accession>
<keyword evidence="5" id="KW-1185">Reference proteome</keyword>
<organism evidence="4 5">
    <name type="scientific">Cribrihabitans marinus</name>
    <dbReference type="NCBI Taxonomy" id="1227549"/>
    <lineage>
        <taxon>Bacteria</taxon>
        <taxon>Pseudomonadati</taxon>
        <taxon>Pseudomonadota</taxon>
        <taxon>Alphaproteobacteria</taxon>
        <taxon>Rhodobacterales</taxon>
        <taxon>Paracoccaceae</taxon>
        <taxon>Cribrihabitans</taxon>
    </lineage>
</organism>
<dbReference type="EMBL" id="FNYD01000002">
    <property type="protein sequence ID" value="SEI69076.1"/>
    <property type="molecule type" value="Genomic_DNA"/>
</dbReference>
<dbReference type="AlphaFoldDB" id="A0A1H6SQC9"/>
<evidence type="ECO:0000256" key="1">
    <source>
        <dbReference type="ARBA" id="ARBA00006739"/>
    </source>
</evidence>
<comment type="similarity">
    <text evidence="1">Belongs to the glycosyltransferase 2 family.</text>
</comment>
<gene>
    <name evidence="4" type="ORF">SAMN05444007_102139</name>
</gene>
<dbReference type="OrthoDB" id="9771846at2"/>
<evidence type="ECO:0008006" key="6">
    <source>
        <dbReference type="Google" id="ProtNLM"/>
    </source>
</evidence>
<evidence type="ECO:0000313" key="4">
    <source>
        <dbReference type="EMBL" id="SEI69076.1"/>
    </source>
</evidence>
<dbReference type="STRING" id="1227549.SAMN05444007_102139"/>
<reference evidence="4 5" key="1">
    <citation type="submission" date="2016-10" db="EMBL/GenBank/DDBJ databases">
        <authorList>
            <person name="de Groot N.N."/>
        </authorList>
    </citation>
    <scope>NUCLEOTIDE SEQUENCE [LARGE SCALE GENOMIC DNA]</scope>
    <source>
        <strain evidence="4 5">DSM 29340</strain>
    </source>
</reference>
<keyword evidence="3" id="KW-0808">Transferase</keyword>
<sequence length="337" mass="37351">MQEPRILTIILNYRTPEMTLKAAEAAMREMAELPGEVLVVENGSGDDSLAILQREAEARGWTRGGRLRVLDSTRNGGFGAGVNFGIRAGMSDGSAPDFYYLLNSDAWPDPGTIRHLRDFLIAHPRAGLAGSGVRGVDDDPHRTAFRFPSIASEFEGSIRFGPVSRLLSRAIVAIPLPQRATRIDWTAGASLMIRREVIEATGGFDETFFLYFEETDLCRRALDAGWTTHYLPDCAVVHVGSASTGMKSWTRTPGYWFDSRRHYFIKTHGHIYALCATLALIAGQSAWQLRRLIQRKPQADPDRFLGDLIAHSLTAPFRRPATRPEPAVLTPLTEDEA</sequence>
<dbReference type="PANTHER" id="PTHR43179">
    <property type="entry name" value="RHAMNOSYLTRANSFERASE WBBL"/>
    <property type="match status" value="1"/>
</dbReference>
<dbReference type="CDD" id="cd04186">
    <property type="entry name" value="GT_2_like_c"/>
    <property type="match status" value="1"/>
</dbReference>
<name>A0A1H6SQC9_9RHOB</name>